<keyword evidence="2" id="KW-1185">Reference proteome</keyword>
<dbReference type="EMBL" id="CARXXK010000002">
    <property type="protein sequence ID" value="CAI6357154.1"/>
    <property type="molecule type" value="Genomic_DNA"/>
</dbReference>
<accession>A0AAV0WMB8</accession>
<gene>
    <name evidence="1" type="ORF">MEUPH1_LOCUS12810</name>
</gene>
<dbReference type="AlphaFoldDB" id="A0AAV0WMB8"/>
<organism evidence="1 2">
    <name type="scientific">Macrosiphum euphorbiae</name>
    <name type="common">potato aphid</name>
    <dbReference type="NCBI Taxonomy" id="13131"/>
    <lineage>
        <taxon>Eukaryota</taxon>
        <taxon>Metazoa</taxon>
        <taxon>Ecdysozoa</taxon>
        <taxon>Arthropoda</taxon>
        <taxon>Hexapoda</taxon>
        <taxon>Insecta</taxon>
        <taxon>Pterygota</taxon>
        <taxon>Neoptera</taxon>
        <taxon>Paraneoptera</taxon>
        <taxon>Hemiptera</taxon>
        <taxon>Sternorrhyncha</taxon>
        <taxon>Aphidomorpha</taxon>
        <taxon>Aphidoidea</taxon>
        <taxon>Aphididae</taxon>
        <taxon>Macrosiphini</taxon>
        <taxon>Macrosiphum</taxon>
    </lineage>
</organism>
<reference evidence="1 2" key="1">
    <citation type="submission" date="2023-01" db="EMBL/GenBank/DDBJ databases">
        <authorList>
            <person name="Whitehead M."/>
        </authorList>
    </citation>
    <scope>NUCLEOTIDE SEQUENCE [LARGE SCALE GENOMIC DNA]</scope>
</reference>
<name>A0AAV0WMB8_9HEMI</name>
<proteinExistence type="predicted"/>
<evidence type="ECO:0000313" key="1">
    <source>
        <dbReference type="EMBL" id="CAI6357154.1"/>
    </source>
</evidence>
<evidence type="ECO:0000313" key="2">
    <source>
        <dbReference type="Proteomes" id="UP001160148"/>
    </source>
</evidence>
<comment type="caution">
    <text evidence="1">The sequence shown here is derived from an EMBL/GenBank/DDBJ whole genome shotgun (WGS) entry which is preliminary data.</text>
</comment>
<protein>
    <submittedName>
        <fullName evidence="1">Uncharacterized protein</fullName>
    </submittedName>
</protein>
<dbReference type="Proteomes" id="UP001160148">
    <property type="component" value="Unassembled WGS sequence"/>
</dbReference>
<sequence length="93" mass="10487">MTGTNCPHAVFFRGDQSSGDRLSVSQREHAVSIRSSLELSVRSPVYGAVKSVPPVAADESLQLVWKRSKRFVWKYMVNAARRICFCHSFVDLE</sequence>